<sequence length="2010" mass="228477">MDRQIDIIQATLSALEKQSDNRINPLPDLGEDAKPVDYLHHGVGMPHSAKERRGSGKKVLSSQQQSNQAPPPPHVDSTHPNPKPWKPSSHYPRTKTPPAPHNPEFKKKPVGDPFIDRFIEEIADLVGQTGVDAAINSSLDRPLSSAELNAHPESDDQIRRMAKTLGEGNPLAAGTENAETRKNQVIGQLYDIFSKVQGNQNNSKPLPPTHQYLRASLPRSHHPPPLKPSSSEPRPKFTTNVKYTPSNQYTPKRLTSTRDSLPAPSSLHTTPNFSGVAGNTRNSVPYDSLNKSMRASITGDSMEGTHMGNLYHIMNIAFLLIEEEREQYVSVIERTRDQGVRGRVLSSLVMIGFWKRFRSKLCKWAVEVWRRVTKEHLEWLRANQMKVLKGEEYERRLQAATNAINRMRNGLLLRVFKGWCLFLTMETRNRALLEKFSKKLLLRSLYKSLEAWKQNTTTRKWLRGIVNRCIGGKSVSLKSSAFRAWKHNTIDLGTVDDLQKYSSELEDKLSDYERRFMALESKLEMYKRNTDAEAVQHKNNTLRKTMYRMLNSALGSAFHEWHSNAKAWREQAKIIEKASRRWKMQGVMRCLNKWRESILQRVWLRKFVKRMLGGKDHALLAHAFHHYVKLVAHLKEANLNLEMQTIIERCEFLEQKLLQDKLAANEKALRRVKNSIKLMRESTLKNVFNMWKNELEEKKIMVAKGKRFFSKLLRGLEVRTLKTWVEYTNERRRVRTLVRRVFNRVVNRSLILGFQCWQSWIQDEKKNETIIRRIGMKMLNACLARCLTALATYAKEKKQERVLLKRAGMKLMMRCFANCFGMWKENITQQIRERNLLEKFGRRMRNKLVFQVFQMWAENAAKQREGKRSAYRVLCRISNSKLSAGWKQWNAFIARQKHVHMWAYKAMCRIINSRYSSAWGKWAAFVNDHRQKANQMSVLSMAQARERNKQRREGARWQKDKNETEEQRKERIVKVAMGRIVLRSISKTYESWVAYLERRRRAKYLCGRVMGRLVGGKMAAGFYSWKAHVERMLWEENTLKKFLVRMKNAKAFKILKAWQSWIGEEKRYRVVVARFLKKMKNRELLGFFNKWTEFKSTRRWLRGMINKACGGKETKAKMAGFGKWKTVVRDMRVLESFAGNAEEIERLKQAMADANRVDENNGAELSEAENARLRVAATLTRVLGNKADRSNVEVIRRRSIQWAFVTWRNWNRVFASRQEKQAFGPDLTNGDVERIDTYMVMFAHAFNNVNQISSLFAVASVSVAHMVRGARGNLFLVDRKRHELFTVSGSSVQRCAIGLGIVGHVARTGESVLTELIMDSRFDENIDRHCMETDSFTQTETHIIAGNPGRERSFSHTQYGLLGSKSPLLLAIAVRNCEGVVIGVLTATQMPEGGESAALSFGNEDCLVMHLMAQFTAGNIEKIAAKKVLSAASNNIVACENTLKTAIGVNNSRVASAFLLKTVECDFEGSPLTVGSPLALLPHLPYDFDSSLLARFGEALDWQERVCGCFTSSLSFVVKNLAEQPRGRDEYEEDIVLRVIDALSRPPPSAAGIAAATETHTTPTTTPNYLHLLLQQPSSSSPYGESINGLYLPSRLASCVTSPIDVEYVCIVGPNSSTSEVLNSTIMLPLRRSAAAEMASALGRCIAPNDETKMMTVSVTTRSEVQSLMNLEYSKVREFMEKFANTLIAVVETALLESYEKEFKSVCMDFNIVILEGLSEVEAERLSVFANVKSGLNPPLTMSDGGAGAKATASDFSRSLRVQTDLGIISSVRKDPSLGLGGKFDRHKKSVLKGLVGEVGRRVVRKKEEVLVEVVSYDGVSYVHEEKYPEQVGGEGGEWAGMLNNQCSFLKLTTRSESTNPNSNSFQTVVVKSRVRCQVDDLAREVRKSVMRVYNVETYGRLLPGKCVTEVVVSLALENRKGKGAELYRDYCVELMGYEGYVSLRDSVRAELKELGVKFDREFWWRDEGGMMPLLKAVGVGGGGGEGGEVVWDDWFGKRSAIGRAYGVFE</sequence>
<dbReference type="Gene3D" id="3.30.450.40">
    <property type="match status" value="1"/>
</dbReference>
<dbReference type="InterPro" id="IPR029016">
    <property type="entry name" value="GAF-like_dom_sf"/>
</dbReference>
<organism evidence="4 5">
    <name type="scientific">Triparma laevis f. longispina</name>
    <dbReference type="NCBI Taxonomy" id="1714387"/>
    <lineage>
        <taxon>Eukaryota</taxon>
        <taxon>Sar</taxon>
        <taxon>Stramenopiles</taxon>
        <taxon>Ochrophyta</taxon>
        <taxon>Bolidophyceae</taxon>
        <taxon>Parmales</taxon>
        <taxon>Triparmaceae</taxon>
        <taxon>Triparma</taxon>
    </lineage>
</organism>
<dbReference type="SUPFAM" id="SSF55781">
    <property type="entry name" value="GAF domain-like"/>
    <property type="match status" value="1"/>
</dbReference>
<feature type="compositionally biased region" description="Basic and acidic residues" evidence="2">
    <location>
        <begin position="31"/>
        <end position="40"/>
    </location>
</feature>
<feature type="region of interest" description="Disordered" evidence="2">
    <location>
        <begin position="197"/>
        <end position="279"/>
    </location>
</feature>
<feature type="region of interest" description="Disordered" evidence="2">
    <location>
        <begin position="15"/>
        <end position="109"/>
    </location>
</feature>
<feature type="compositionally biased region" description="Polar residues" evidence="2">
    <location>
        <begin position="266"/>
        <end position="279"/>
    </location>
</feature>
<gene>
    <name evidence="4" type="ORF">TrLO_g4427</name>
</gene>
<feature type="domain" description="GAF" evidence="3">
    <location>
        <begin position="1251"/>
        <end position="1430"/>
    </location>
</feature>
<feature type="coiled-coil region" evidence="1">
    <location>
        <begin position="495"/>
        <end position="529"/>
    </location>
</feature>
<proteinExistence type="predicted"/>
<feature type="compositionally biased region" description="Basic and acidic residues" evidence="2">
    <location>
        <begin position="944"/>
        <end position="963"/>
    </location>
</feature>
<feature type="region of interest" description="Disordered" evidence="2">
    <location>
        <begin position="943"/>
        <end position="963"/>
    </location>
</feature>
<dbReference type="InterPro" id="IPR003018">
    <property type="entry name" value="GAF"/>
</dbReference>
<evidence type="ECO:0000313" key="4">
    <source>
        <dbReference type="EMBL" id="GMI14593.1"/>
    </source>
</evidence>
<dbReference type="SMART" id="SM00065">
    <property type="entry name" value="GAF"/>
    <property type="match status" value="1"/>
</dbReference>
<dbReference type="EMBL" id="BRXW01000215">
    <property type="protein sequence ID" value="GMI14593.1"/>
    <property type="molecule type" value="Genomic_DNA"/>
</dbReference>
<keyword evidence="5" id="KW-1185">Reference proteome</keyword>
<protein>
    <recommendedName>
        <fullName evidence="3">GAF domain-containing protein</fullName>
    </recommendedName>
</protein>
<comment type="caution">
    <text evidence="4">The sequence shown here is derived from an EMBL/GenBank/DDBJ whole genome shotgun (WGS) entry which is preliminary data.</text>
</comment>
<evidence type="ECO:0000256" key="2">
    <source>
        <dbReference type="SAM" id="MobiDB-lite"/>
    </source>
</evidence>
<reference evidence="5" key="1">
    <citation type="journal article" date="2023" name="Commun. Biol.">
        <title>Genome analysis of Parmales, the sister group of diatoms, reveals the evolutionary specialization of diatoms from phago-mixotrophs to photoautotrophs.</title>
        <authorList>
            <person name="Ban H."/>
            <person name="Sato S."/>
            <person name="Yoshikawa S."/>
            <person name="Yamada K."/>
            <person name="Nakamura Y."/>
            <person name="Ichinomiya M."/>
            <person name="Sato N."/>
            <person name="Blanc-Mathieu R."/>
            <person name="Endo H."/>
            <person name="Kuwata A."/>
            <person name="Ogata H."/>
        </authorList>
    </citation>
    <scope>NUCLEOTIDE SEQUENCE [LARGE SCALE GENOMIC DNA]</scope>
    <source>
        <strain evidence="5">NIES 3700</strain>
    </source>
</reference>
<feature type="compositionally biased region" description="Polar residues" evidence="2">
    <location>
        <begin position="237"/>
        <end position="259"/>
    </location>
</feature>
<accession>A0A9W7FLY1</accession>
<evidence type="ECO:0000259" key="3">
    <source>
        <dbReference type="SMART" id="SM00065"/>
    </source>
</evidence>
<dbReference type="Proteomes" id="UP001165122">
    <property type="component" value="Unassembled WGS sequence"/>
</dbReference>
<keyword evidence="1" id="KW-0175">Coiled coil</keyword>
<dbReference type="OrthoDB" id="197427at2759"/>
<name>A0A9W7FLY1_9STRA</name>
<evidence type="ECO:0000256" key="1">
    <source>
        <dbReference type="SAM" id="Coils"/>
    </source>
</evidence>
<evidence type="ECO:0000313" key="5">
    <source>
        <dbReference type="Proteomes" id="UP001165122"/>
    </source>
</evidence>